<dbReference type="AlphaFoldDB" id="A0A2S0UIF9"/>
<dbReference type="Pfam" id="PF13641">
    <property type="entry name" value="Glyco_tranf_2_3"/>
    <property type="match status" value="1"/>
</dbReference>
<dbReference type="PANTHER" id="PTHR22913">
    <property type="entry name" value="HYALURONAN SYNTHASE"/>
    <property type="match status" value="1"/>
</dbReference>
<evidence type="ECO:0000256" key="2">
    <source>
        <dbReference type="ARBA" id="ARBA00022475"/>
    </source>
</evidence>
<gene>
    <name evidence="7" type="ORF">HYN69_02905</name>
</gene>
<keyword evidence="3" id="KW-0328">Glycosyltransferase</keyword>
<dbReference type="PANTHER" id="PTHR22913:SF12">
    <property type="entry name" value="MANNURONAN SYNTHASE"/>
    <property type="match status" value="1"/>
</dbReference>
<accession>A0A2S0UIF9</accession>
<dbReference type="KEGG" id="geh:HYN69_02905"/>
<evidence type="ECO:0000256" key="1">
    <source>
        <dbReference type="ARBA" id="ARBA00004236"/>
    </source>
</evidence>
<keyword evidence="2" id="KW-1003">Cell membrane</keyword>
<dbReference type="InterPro" id="IPR029044">
    <property type="entry name" value="Nucleotide-diphossugar_trans"/>
</dbReference>
<evidence type="ECO:0000256" key="3">
    <source>
        <dbReference type="ARBA" id="ARBA00022676"/>
    </source>
</evidence>
<evidence type="ECO:0000256" key="5">
    <source>
        <dbReference type="ARBA" id="ARBA00023136"/>
    </source>
</evidence>
<evidence type="ECO:0000313" key="7">
    <source>
        <dbReference type="EMBL" id="AWB47594.1"/>
    </source>
</evidence>
<keyword evidence="5 6" id="KW-0472">Membrane</keyword>
<evidence type="ECO:0008006" key="9">
    <source>
        <dbReference type="Google" id="ProtNLM"/>
    </source>
</evidence>
<dbReference type="Proteomes" id="UP000244496">
    <property type="component" value="Chromosome"/>
</dbReference>
<dbReference type="SUPFAM" id="SSF53448">
    <property type="entry name" value="Nucleotide-diphospho-sugar transferases"/>
    <property type="match status" value="1"/>
</dbReference>
<sequence length="515" mass="57444">MSVRNDRSRFVTSNGQAAAPSDRCGILGLAWRSSLCCALFLWAALGLVLSTPETSTRPFLVAVGAVAMWRYGWMGLNLLRALIYLKLVFPRVAARSRHDINLPQVSHVYAVVASYDVEEPVFRSVYRALIENLLAIGRPATIIAAITSDRDCAVLAELAARLDGAQAITICAQFQCGGGKRPALGQALRHIRRDMPPADALTIFLDGDVVLEPEALVRSFPFLQHDRRLIAVTTNNDAVVETRGAAQQWYPLRFAQRHLAMSSLALSRRLLVLTGRFSIYRTEATLKDSFIAAIEQDSMDHWLYGRIPFLSGDDKSMWFDLVRQRSDMLYIADVMAVSHERMPTDNGFLVGSTRLMHRWFGNMLRANAKALRLGPQRCGWFLWITLLDQRASMWTTLLGPASAVLIAVLVSPVYLVCYVCWVLMTRLVASLIQGAVWGRFHPAWPFLMVYGQLWGAVLKTYLLFHLDSQSWTRQRITARGTQGAARLAASTLHVLSLVTLIAVTALTLTKHGDLF</sequence>
<evidence type="ECO:0000313" key="8">
    <source>
        <dbReference type="Proteomes" id="UP000244496"/>
    </source>
</evidence>
<feature type="transmembrane region" description="Helical" evidence="6">
    <location>
        <begin position="444"/>
        <end position="464"/>
    </location>
</feature>
<keyword evidence="6" id="KW-1133">Transmembrane helix</keyword>
<dbReference type="GO" id="GO:0085029">
    <property type="term" value="P:extracellular matrix assembly"/>
    <property type="evidence" value="ECO:0007669"/>
    <property type="project" value="TreeGrafter"/>
</dbReference>
<keyword evidence="8" id="KW-1185">Reference proteome</keyword>
<dbReference type="EMBL" id="CP028918">
    <property type="protein sequence ID" value="AWB47594.1"/>
    <property type="molecule type" value="Genomic_DNA"/>
</dbReference>
<feature type="transmembrane region" description="Helical" evidence="6">
    <location>
        <begin position="71"/>
        <end position="89"/>
    </location>
</feature>
<comment type="subcellular location">
    <subcellularLocation>
        <location evidence="1">Cell membrane</location>
    </subcellularLocation>
</comment>
<dbReference type="RefSeq" id="WP_108434421.1">
    <property type="nucleotide sequence ID" value="NZ_CP028918.1"/>
</dbReference>
<evidence type="ECO:0000256" key="4">
    <source>
        <dbReference type="ARBA" id="ARBA00022679"/>
    </source>
</evidence>
<reference evidence="7 8" key="1">
    <citation type="submission" date="2018-04" db="EMBL/GenBank/DDBJ databases">
        <title>Genome sequencing of Gemmobacter.</title>
        <authorList>
            <person name="Yi H."/>
            <person name="Baek M.-G."/>
        </authorList>
    </citation>
    <scope>NUCLEOTIDE SEQUENCE [LARGE SCALE GENOMIC DNA]</scope>
    <source>
        <strain evidence="7 8">HYN0069</strain>
    </source>
</reference>
<proteinExistence type="predicted"/>
<protein>
    <recommendedName>
        <fullName evidence="9">Glycosyltransferase Alg8</fullName>
    </recommendedName>
</protein>
<dbReference type="GO" id="GO:0050501">
    <property type="term" value="F:hyaluronan synthase activity"/>
    <property type="evidence" value="ECO:0007669"/>
    <property type="project" value="TreeGrafter"/>
</dbReference>
<feature type="transmembrane region" description="Helical" evidence="6">
    <location>
        <begin position="485"/>
        <end position="508"/>
    </location>
</feature>
<dbReference type="GO" id="GO:0030213">
    <property type="term" value="P:hyaluronan biosynthetic process"/>
    <property type="evidence" value="ECO:0007669"/>
    <property type="project" value="TreeGrafter"/>
</dbReference>
<keyword evidence="4" id="KW-0808">Transferase</keyword>
<feature type="transmembrane region" description="Helical" evidence="6">
    <location>
        <begin position="29"/>
        <end position="51"/>
    </location>
</feature>
<name>A0A2S0UIF9_9RHOB</name>
<keyword evidence="6" id="KW-0812">Transmembrane</keyword>
<dbReference type="GO" id="GO:0005886">
    <property type="term" value="C:plasma membrane"/>
    <property type="evidence" value="ECO:0007669"/>
    <property type="project" value="UniProtKB-SubCell"/>
</dbReference>
<organism evidence="7 8">
    <name type="scientific">Paragemmobacter aquarius</name>
    <dbReference type="NCBI Taxonomy" id="2169400"/>
    <lineage>
        <taxon>Bacteria</taxon>
        <taxon>Pseudomonadati</taxon>
        <taxon>Pseudomonadota</taxon>
        <taxon>Alphaproteobacteria</taxon>
        <taxon>Rhodobacterales</taxon>
        <taxon>Paracoccaceae</taxon>
        <taxon>Paragemmobacter</taxon>
    </lineage>
</organism>
<feature type="transmembrane region" description="Helical" evidence="6">
    <location>
        <begin position="397"/>
        <end position="424"/>
    </location>
</feature>
<evidence type="ECO:0000256" key="6">
    <source>
        <dbReference type="SAM" id="Phobius"/>
    </source>
</evidence>